<dbReference type="EMBL" id="LR729475">
    <property type="protein sequence ID" value="VWP01565.1"/>
    <property type="molecule type" value="Genomic_DNA"/>
</dbReference>
<evidence type="ECO:0000256" key="1">
    <source>
        <dbReference type="SAM" id="MobiDB-lite"/>
    </source>
</evidence>
<feature type="compositionally biased region" description="Polar residues" evidence="1">
    <location>
        <begin position="388"/>
        <end position="402"/>
    </location>
</feature>
<protein>
    <submittedName>
        <fullName evidence="2">Oligopeptide transporter OPT-like protein</fullName>
    </submittedName>
</protein>
<feature type="region of interest" description="Disordered" evidence="1">
    <location>
        <begin position="103"/>
        <end position="135"/>
    </location>
</feature>
<feature type="region of interest" description="Disordered" evidence="1">
    <location>
        <begin position="226"/>
        <end position="254"/>
    </location>
</feature>
<feature type="region of interest" description="Disordered" evidence="1">
    <location>
        <begin position="57"/>
        <end position="89"/>
    </location>
</feature>
<feature type="compositionally biased region" description="Polar residues" evidence="1">
    <location>
        <begin position="12"/>
        <end position="22"/>
    </location>
</feature>
<feature type="region of interest" description="Disordered" evidence="1">
    <location>
        <begin position="316"/>
        <end position="339"/>
    </location>
</feature>
<sequence>MSERNNPDPHNGSANSGSSPQPNDDAELLFRLWRRFPSAGYLLGMLPQHSIGSQFNPASSLPFSPPSSVPHPSYAPSHEQPHPSSMPPPMPYLYNPFVLRQAPQASAPAPSPSSTTRQNTAGSQPVSIHVSIPRNTGVPNAEVSRISLTLPIDLPYGDFIDRVCANMDLHPSTAQLGYKYHTDRVRDPPHRLANEADLREAMDIGVGLMTRARTRRIIMEIHNLTVPAPPASGRKKRRGEGHRDQLQEPEEPDTTLSFTRELRALRARLRCTTHHGSYCRINPFNGEHVQLNVFDQTLWAKKIFLGEATFTVPPNTLSFDRAPKRRRKDERTTASSSAQSMPVIHLHLPSLAQAAPIVTARPVIDLTQDSPKAETRDVPMPDAMPAETSISESSQPVPTTTAESTASYVFPSVYQFVSLLDDMHPHLDLPRFEPILRAYGYTSLSQLEHVSYDFLIHTVGMLGHVVDIFLEESRATIGRIRKGKAPVPSVKVEEEEESLGNEEEGSSSDDGNEDHD</sequence>
<feature type="region of interest" description="Disordered" evidence="1">
    <location>
        <begin position="482"/>
        <end position="516"/>
    </location>
</feature>
<feature type="compositionally biased region" description="Polar residues" evidence="1">
    <location>
        <begin position="115"/>
        <end position="126"/>
    </location>
</feature>
<feature type="compositionally biased region" description="Acidic residues" evidence="1">
    <location>
        <begin position="493"/>
        <end position="516"/>
    </location>
</feature>
<feature type="region of interest" description="Disordered" evidence="1">
    <location>
        <begin position="368"/>
        <end position="402"/>
    </location>
</feature>
<accession>A0A5K1K6S2</accession>
<feature type="region of interest" description="Disordered" evidence="1">
    <location>
        <begin position="1"/>
        <end position="26"/>
    </location>
</feature>
<organism evidence="2">
    <name type="scientific">Ganoderma boninense</name>
    <dbReference type="NCBI Taxonomy" id="34458"/>
    <lineage>
        <taxon>Eukaryota</taxon>
        <taxon>Fungi</taxon>
        <taxon>Dikarya</taxon>
        <taxon>Basidiomycota</taxon>
        <taxon>Agaricomycotina</taxon>
        <taxon>Agaricomycetes</taxon>
        <taxon>Polyporales</taxon>
        <taxon>Polyporaceae</taxon>
        <taxon>Ganoderma</taxon>
    </lineage>
</organism>
<feature type="compositionally biased region" description="Low complexity" evidence="1">
    <location>
        <begin position="103"/>
        <end position="114"/>
    </location>
</feature>
<evidence type="ECO:0000313" key="2">
    <source>
        <dbReference type="EMBL" id="VWP01565.1"/>
    </source>
</evidence>
<name>A0A5K1K6S2_9APHY</name>
<dbReference type="AlphaFoldDB" id="A0A5K1K6S2"/>
<reference evidence="2" key="1">
    <citation type="submission" date="2019-10" db="EMBL/GenBank/DDBJ databases">
        <authorList>
            <person name="Nor Muhammad N."/>
        </authorList>
    </citation>
    <scope>NUCLEOTIDE SEQUENCE</scope>
</reference>
<gene>
    <name evidence="2" type="primary">C6ZRH8</name>
</gene>
<proteinExistence type="predicted"/>